<dbReference type="SUPFAM" id="SSF48452">
    <property type="entry name" value="TPR-like"/>
    <property type="match status" value="1"/>
</dbReference>
<organism evidence="5 6">
    <name type="scientific">Dongia sedimenti</name>
    <dbReference type="NCBI Taxonomy" id="3064282"/>
    <lineage>
        <taxon>Bacteria</taxon>
        <taxon>Pseudomonadati</taxon>
        <taxon>Pseudomonadota</taxon>
        <taxon>Alphaproteobacteria</taxon>
        <taxon>Rhodospirillales</taxon>
        <taxon>Dongiaceae</taxon>
        <taxon>Dongia</taxon>
    </lineage>
</organism>
<protein>
    <submittedName>
        <fullName evidence="5">Tetratricopeptide repeat protein</fullName>
    </submittedName>
</protein>
<reference evidence="6" key="1">
    <citation type="submission" date="2023-08" db="EMBL/GenBank/DDBJ databases">
        <title>Rhodospirillaceae gen. nov., a novel taxon isolated from the Yangtze River Yuezi River estuary sludge.</title>
        <authorList>
            <person name="Ruan L."/>
        </authorList>
    </citation>
    <scope>NUCLEOTIDE SEQUENCE [LARGE SCALE GENOMIC DNA]</scope>
    <source>
        <strain evidence="6">R-7</strain>
    </source>
</reference>
<evidence type="ECO:0000313" key="6">
    <source>
        <dbReference type="Proteomes" id="UP001230156"/>
    </source>
</evidence>
<feature type="repeat" description="TPR" evidence="3">
    <location>
        <begin position="192"/>
        <end position="225"/>
    </location>
</feature>
<gene>
    <name evidence="5" type="ORF">Q8A70_05730</name>
</gene>
<dbReference type="InterPro" id="IPR019734">
    <property type="entry name" value="TPR_rpt"/>
</dbReference>
<comment type="caution">
    <text evidence="5">The sequence shown here is derived from an EMBL/GenBank/DDBJ whole genome shotgun (WGS) entry which is preliminary data.</text>
</comment>
<evidence type="ECO:0000256" key="1">
    <source>
        <dbReference type="ARBA" id="ARBA00022737"/>
    </source>
</evidence>
<proteinExistence type="predicted"/>
<evidence type="ECO:0000256" key="4">
    <source>
        <dbReference type="SAM" id="MobiDB-lite"/>
    </source>
</evidence>
<evidence type="ECO:0000256" key="3">
    <source>
        <dbReference type="PROSITE-ProRule" id="PRU00339"/>
    </source>
</evidence>
<sequence>MNRKDRRAAAKQERTGRGKTASAAKIEEAISRAQVGDLAGAEALLEPLYKADPDQPEVSHQLGMIYARTGRTEAGLELLRRAVEARPEESLYWNNLAAACLAIERSQEAVDAVRKALALDPKNFMAWQNLALGRRDLGDRAGAVEAFDRASALGSLDAGSLASWGECLGVLGRFPDAEAVVRRGLDMAADDPAILSLLGWLLSEQGKSEEARETFRRSLELKPDQFLAAFNYAVLSLRADDNEVGLRWLRRATSIDPKSVTAWRFLAIELARQNLKDEALPVAERTLRLAPGDTEIQNLVRKLKGGGEEIDASFTIDFGEATPAATVVPKAPEPKALQGSGLFDLSVVKIGNDD</sequence>
<dbReference type="InterPro" id="IPR051012">
    <property type="entry name" value="CellSynth/LPSAsmb/PSIAsmb"/>
</dbReference>
<dbReference type="Gene3D" id="1.25.40.10">
    <property type="entry name" value="Tetratricopeptide repeat domain"/>
    <property type="match status" value="1"/>
</dbReference>
<dbReference type="PANTHER" id="PTHR45586">
    <property type="entry name" value="TPR REPEAT-CONTAINING PROTEIN PA4667"/>
    <property type="match status" value="1"/>
</dbReference>
<dbReference type="Pfam" id="PF13432">
    <property type="entry name" value="TPR_16"/>
    <property type="match status" value="2"/>
</dbReference>
<keyword evidence="6" id="KW-1185">Reference proteome</keyword>
<feature type="region of interest" description="Disordered" evidence="4">
    <location>
        <begin position="1"/>
        <end position="23"/>
    </location>
</feature>
<dbReference type="SMART" id="SM00028">
    <property type="entry name" value="TPR"/>
    <property type="match status" value="6"/>
</dbReference>
<dbReference type="InterPro" id="IPR011990">
    <property type="entry name" value="TPR-like_helical_dom_sf"/>
</dbReference>
<name>A0ABU0YKG6_9PROT</name>
<dbReference type="PANTHER" id="PTHR45586:SF1">
    <property type="entry name" value="LIPOPOLYSACCHARIDE ASSEMBLY PROTEIN B"/>
    <property type="match status" value="1"/>
</dbReference>
<dbReference type="PROSITE" id="PS50005">
    <property type="entry name" value="TPR"/>
    <property type="match status" value="3"/>
</dbReference>
<accession>A0ABU0YKG6</accession>
<feature type="repeat" description="TPR" evidence="3">
    <location>
        <begin position="56"/>
        <end position="89"/>
    </location>
</feature>
<dbReference type="RefSeq" id="WP_379954557.1">
    <property type="nucleotide sequence ID" value="NZ_JAUYVI010000002.1"/>
</dbReference>
<dbReference type="EMBL" id="JAUYVI010000002">
    <property type="protein sequence ID" value="MDQ7247153.1"/>
    <property type="molecule type" value="Genomic_DNA"/>
</dbReference>
<evidence type="ECO:0000256" key="2">
    <source>
        <dbReference type="ARBA" id="ARBA00022803"/>
    </source>
</evidence>
<evidence type="ECO:0000313" key="5">
    <source>
        <dbReference type="EMBL" id="MDQ7247153.1"/>
    </source>
</evidence>
<keyword evidence="2 3" id="KW-0802">TPR repeat</keyword>
<dbReference type="Proteomes" id="UP001230156">
    <property type="component" value="Unassembled WGS sequence"/>
</dbReference>
<keyword evidence="1" id="KW-0677">Repeat</keyword>
<feature type="repeat" description="TPR" evidence="3">
    <location>
        <begin position="90"/>
        <end position="123"/>
    </location>
</feature>
<feature type="compositionally biased region" description="Basic and acidic residues" evidence="4">
    <location>
        <begin position="7"/>
        <end position="16"/>
    </location>
</feature>
<dbReference type="Pfam" id="PF14559">
    <property type="entry name" value="TPR_19"/>
    <property type="match status" value="1"/>
</dbReference>